<evidence type="ECO:0000256" key="1">
    <source>
        <dbReference type="SAM" id="MobiDB-lite"/>
    </source>
</evidence>
<evidence type="ECO:0000313" key="3">
    <source>
        <dbReference type="Proteomes" id="UP000046393"/>
    </source>
</evidence>
<organism evidence="3 4">
    <name type="scientific">Syphacia muris</name>
    <dbReference type="NCBI Taxonomy" id="451379"/>
    <lineage>
        <taxon>Eukaryota</taxon>
        <taxon>Metazoa</taxon>
        <taxon>Ecdysozoa</taxon>
        <taxon>Nematoda</taxon>
        <taxon>Chromadorea</taxon>
        <taxon>Rhabditida</taxon>
        <taxon>Spirurina</taxon>
        <taxon>Oxyuridomorpha</taxon>
        <taxon>Oxyuroidea</taxon>
        <taxon>Oxyuridae</taxon>
        <taxon>Syphacia</taxon>
    </lineage>
</organism>
<reference evidence="4" key="1">
    <citation type="submission" date="2016-04" db="UniProtKB">
        <authorList>
            <consortium name="WormBaseParasite"/>
        </authorList>
    </citation>
    <scope>IDENTIFICATION</scope>
</reference>
<dbReference type="AlphaFoldDB" id="A0A158R4A9"/>
<dbReference type="WBParaSite" id="SMUV_0000287701-mRNA-1">
    <property type="protein sequence ID" value="SMUV_0000287701-mRNA-1"/>
    <property type="gene ID" value="SMUV_0000287701"/>
</dbReference>
<dbReference type="STRING" id="451379.A0A158R4A9"/>
<dbReference type="InterPro" id="IPR026171">
    <property type="entry name" value="FANCI"/>
</dbReference>
<feature type="region of interest" description="Disordered" evidence="1">
    <location>
        <begin position="1231"/>
        <end position="1253"/>
    </location>
</feature>
<dbReference type="PANTHER" id="PTHR21818:SF0">
    <property type="entry name" value="FANCONI ANEMIA GROUP I PROTEIN"/>
    <property type="match status" value="1"/>
</dbReference>
<dbReference type="PANTHER" id="PTHR21818">
    <property type="entry name" value="BC025462 PROTEIN"/>
    <property type="match status" value="1"/>
</dbReference>
<evidence type="ECO:0000313" key="4">
    <source>
        <dbReference type="WBParaSite" id="SMUV_0000287701-mRNA-1"/>
    </source>
</evidence>
<dbReference type="Proteomes" id="UP000046393">
    <property type="component" value="Unplaced"/>
</dbReference>
<dbReference type="InterPro" id="IPR029312">
    <property type="entry name" value="FANCI_HD2"/>
</dbReference>
<dbReference type="GO" id="GO:0006281">
    <property type="term" value="P:DNA repair"/>
    <property type="evidence" value="ECO:0007669"/>
    <property type="project" value="InterPro"/>
</dbReference>
<protein>
    <submittedName>
        <fullName evidence="4">FANCI_HD2 domain-containing protein</fullName>
    </submittedName>
</protein>
<dbReference type="Pfam" id="PF14680">
    <property type="entry name" value="FANCI_HD2"/>
    <property type="match status" value="2"/>
</dbReference>
<proteinExistence type="predicted"/>
<feature type="compositionally biased region" description="Acidic residues" evidence="1">
    <location>
        <begin position="1236"/>
        <end position="1245"/>
    </location>
</feature>
<evidence type="ECO:0000259" key="2">
    <source>
        <dbReference type="Pfam" id="PF14680"/>
    </source>
</evidence>
<dbReference type="GO" id="GO:0070182">
    <property type="term" value="F:DNA polymerase binding"/>
    <property type="evidence" value="ECO:0007669"/>
    <property type="project" value="TreeGrafter"/>
</dbReference>
<feature type="domain" description="FANCI helical" evidence="2">
    <location>
        <begin position="624"/>
        <end position="767"/>
    </location>
</feature>
<feature type="domain" description="FANCI helical" evidence="2">
    <location>
        <begin position="559"/>
        <end position="611"/>
    </location>
</feature>
<keyword evidence="3" id="KW-1185">Reference proteome</keyword>
<sequence length="1253" mass="140547">MSLPTQQLSQTSRTKRHENFCTCFCAQVEKNASSGNQLNSSYVEQASKLFLQLEDDTRWKNLSAFLINKSNSDRGELFNRFSNNWFTALDDIGVEHKELHLMRMLRLIMDVFEVEVLDADPIVGLHSLFVKQFKKLEITNIQSLCMYVLEQLLQGKSLPNRWIGLSSTMLQEVAKIDSCNFMYKAKHCSGSEFSHHFLLQCFNDVVASDSISILATLVKECGMQDVIFEFVTESLKVAVLEHSLCIKLVVLLSEIPNELAEQVCEFLLQEVNFSLSDLVPICALLHTSLLSNAVVSRTVFNIVKRERNLITTRVFPLLCLLCLTNTPRFHANALIEIKQNIVKLWKNSNKIKESAWVRIAVGKYDMTIMQENLEKIIDSVTKNQAWNSVLGSALQDLSLSLLTEKNSTIVKIKDGRVDDDSGLFALGKRLLIAIADSYQGDLGELLDQIFLSISKVPSSGSALYLIDVVVDIVMQHTIQVLNSWKSLRHLVDTICSLKDDVGVTLVRALLPIIIQRTELVSAIVSRMKKYVLCETTVATALPILLLLLRSSTVRAAVRSDQFSQSFATFSTQALTSMGVSTTGKTEVALEITSILSRTLSQAAETRLILYRYELQLLSSHLMSLPAISRDSYVESTKNSTILLEPLPHLIQAVSILTRLSIHASRNCSTQIVDRRDMQVARAVADVEKIVAFVLDRDIHDLEIDKLSDFSPSCAGRANLKFSYMLLSLYDVLVEHLWHVGNVLVDVEAAEKICGILRRKEELAEVLKEKLAKRKEGKAGKVSTSSPVLIQVGTVVSIMSAFIENKFASEIECNERCMRLLHSGMFSWVMEWSEQVSSRLNNYSPQPSLLLVTEFARLNLLLGCLNEKLSHGDDIFLWDGKCTQAMNAFAATVGYIVSKYENRRYAAIETLWRSVCNDAAHAEVTGSVACAFLIRFLIGSHLPKIFETYEDYAERKLCSEFTHQAISCLEASHEKVVLKEVWHILTFAARRASCKSQYIDLLMLASVQIIDLLKGNDVATQLESVCGESTELSADMVTDSCIASFADIRLVIEIISQPISQADLNASITKTLEFGKHLAEIVKILLPVYVEYAMLKDRICELLTALYSSLNSIVKLLLVQQKIVDVKQWSSVTALANLSRGSVLKIMEAADANVGTLSPLEESNLKQIRKYAKSLKDENLYVSYVRARELYQANLLLLCAALGDERLDVQVKMNSIGVRDFRIDADKLLQKMAKMEENEENEEPEESTPPKRKK</sequence>
<name>A0A158R4A9_9BILA</name>
<accession>A0A158R4A9</accession>